<reference evidence="2 3" key="1">
    <citation type="submission" date="2018-11" db="EMBL/GenBank/DDBJ databases">
        <title>Genomes From Bacteria Associated with the Canine Oral Cavity: a Test Case for Automated Genome-Based Taxonomic Assignment.</title>
        <authorList>
            <person name="Coil D.A."/>
            <person name="Jospin G."/>
            <person name="Darling A.E."/>
            <person name="Wallis C."/>
            <person name="Davis I.J."/>
            <person name="Harris S."/>
            <person name="Eisen J.A."/>
            <person name="Holcombe L.J."/>
            <person name="O'Flynn C."/>
        </authorList>
    </citation>
    <scope>NUCLEOTIDE SEQUENCE [LARGE SCALE GENOMIC DNA]</scope>
    <source>
        <strain evidence="2 3">OH4621_COT-116</strain>
    </source>
</reference>
<accession>A0A3P1VF56</accession>
<feature type="domain" description="FRG" evidence="1">
    <location>
        <begin position="30"/>
        <end position="130"/>
    </location>
</feature>
<sequence>MNNKLDYGLEVTSVTEFLDYIIRGTEKEQETFNLYYRGEAAVFPYRTPNLYLNDKLVREGSEYYYRSLLNELGRTDYKDSSSLFQLLSELQHYEAKTRMLDITSNPLVALYFATETISKDSADNLDGNVYLFKEEKGKEKFDTGHTVAIKSALNLVPQEKINTFLMTITKIIANLGDRDDLRQYENGRPRYFLYESTDELISDVESWSDFIENDRSLGWMFLGSPICGILNEEEYKAFCEALEVAKDEDKIFRETLNRILEEFLELLNQRAKINEKLKYPVRIYADLCDSHIVLSSKRTDRLRQQQGAFIYPCFTSTVEAYSLDQIKSKIHDSIMEKSTTINYQGNEYTHIIIPKVSKGVIRKELALIGIDEGFIFPDIKHRSSALLK</sequence>
<proteinExistence type="predicted"/>
<evidence type="ECO:0000259" key="1">
    <source>
        <dbReference type="SMART" id="SM00901"/>
    </source>
</evidence>
<gene>
    <name evidence="2" type="ORF">EII38_07335</name>
</gene>
<keyword evidence="3" id="KW-1185">Reference proteome</keyword>
<protein>
    <submittedName>
        <fullName evidence="2">FRG domain-containing protein</fullName>
    </submittedName>
</protein>
<name>A0A3P1VF56_9STRE</name>
<comment type="caution">
    <text evidence="2">The sequence shown here is derived from an EMBL/GenBank/DDBJ whole genome shotgun (WGS) entry which is preliminary data.</text>
</comment>
<dbReference type="EMBL" id="RQZA01000006">
    <property type="protein sequence ID" value="RRD31083.1"/>
    <property type="molecule type" value="Genomic_DNA"/>
</dbReference>
<dbReference type="SMART" id="SM00901">
    <property type="entry name" value="FRG"/>
    <property type="match status" value="1"/>
</dbReference>
<dbReference type="Pfam" id="PF08867">
    <property type="entry name" value="FRG"/>
    <property type="match status" value="1"/>
</dbReference>
<dbReference type="AlphaFoldDB" id="A0A3P1VF56"/>
<dbReference type="RefSeq" id="WP_124777333.1">
    <property type="nucleotide sequence ID" value="NZ_RQZA01000006.1"/>
</dbReference>
<dbReference type="InterPro" id="IPR014966">
    <property type="entry name" value="FRG-dom"/>
</dbReference>
<evidence type="ECO:0000313" key="3">
    <source>
        <dbReference type="Proteomes" id="UP000281771"/>
    </source>
</evidence>
<organism evidence="2 3">
    <name type="scientific">Streptococcus minor</name>
    <dbReference type="NCBI Taxonomy" id="229549"/>
    <lineage>
        <taxon>Bacteria</taxon>
        <taxon>Bacillati</taxon>
        <taxon>Bacillota</taxon>
        <taxon>Bacilli</taxon>
        <taxon>Lactobacillales</taxon>
        <taxon>Streptococcaceae</taxon>
        <taxon>Streptococcus</taxon>
    </lineage>
</organism>
<evidence type="ECO:0000313" key="2">
    <source>
        <dbReference type="EMBL" id="RRD31083.1"/>
    </source>
</evidence>
<dbReference type="Proteomes" id="UP000281771">
    <property type="component" value="Unassembled WGS sequence"/>
</dbReference>